<dbReference type="AlphaFoldDB" id="A0A917DJI8"/>
<proteinExistence type="predicted"/>
<protein>
    <recommendedName>
        <fullName evidence="3">DUF3445 domain-containing protein</fullName>
    </recommendedName>
</protein>
<dbReference type="Proteomes" id="UP000598997">
    <property type="component" value="Unassembled WGS sequence"/>
</dbReference>
<organism evidence="1 2">
    <name type="scientific">Croceicoccus pelagius</name>
    <dbReference type="NCBI Taxonomy" id="1703341"/>
    <lineage>
        <taxon>Bacteria</taxon>
        <taxon>Pseudomonadati</taxon>
        <taxon>Pseudomonadota</taxon>
        <taxon>Alphaproteobacteria</taxon>
        <taxon>Sphingomonadales</taxon>
        <taxon>Erythrobacteraceae</taxon>
        <taxon>Croceicoccus</taxon>
    </lineage>
</organism>
<name>A0A917DJI8_9SPHN</name>
<dbReference type="InterPro" id="IPR021848">
    <property type="entry name" value="HODM_asu-like"/>
</dbReference>
<keyword evidence="2" id="KW-1185">Reference proteome</keyword>
<dbReference type="Pfam" id="PF11927">
    <property type="entry name" value="HODM_asu-like"/>
    <property type="match status" value="1"/>
</dbReference>
<sequence length="277" mass="29774">MTPAPTLGFSVETLLPAARVSGPLRMGLVRLPESEWLADAPDLAPRGEAFGANPDAVIVMEEAREAEAELAAMLGIEGGLEQIARTHWEDFCLLTRDNAGRWVLTGAAVAFPTDWHLAEKIGKPMLAVHAPIGGYADQLATTVDKFMDGLRAPHVFGRTNAFVMANGDWRYLPTDTPEQRFAAVTADNAGERLFVRCERETLRKLPKSGAIVFTIGVHVAPLGTLSDAGVARIAQSIEGFMEGEGDRRAAPHYAAALAGYADRRLDQSNPGSREEAA</sequence>
<dbReference type="OrthoDB" id="5242510at2"/>
<gene>
    <name evidence="1" type="ORF">GCM10010989_17160</name>
</gene>
<evidence type="ECO:0008006" key="3">
    <source>
        <dbReference type="Google" id="ProtNLM"/>
    </source>
</evidence>
<dbReference type="EMBL" id="BMIO01000005">
    <property type="protein sequence ID" value="GGD43606.1"/>
    <property type="molecule type" value="Genomic_DNA"/>
</dbReference>
<dbReference type="RefSeq" id="WP_066760766.1">
    <property type="nucleotide sequence ID" value="NZ_BMIO01000005.1"/>
</dbReference>
<evidence type="ECO:0000313" key="2">
    <source>
        <dbReference type="Proteomes" id="UP000598997"/>
    </source>
</evidence>
<evidence type="ECO:0000313" key="1">
    <source>
        <dbReference type="EMBL" id="GGD43606.1"/>
    </source>
</evidence>
<reference evidence="1 2" key="1">
    <citation type="journal article" date="2014" name="Int. J. Syst. Evol. Microbiol.">
        <title>Complete genome sequence of Corynebacterium casei LMG S-19264T (=DSM 44701T), isolated from a smear-ripened cheese.</title>
        <authorList>
            <consortium name="US DOE Joint Genome Institute (JGI-PGF)"/>
            <person name="Walter F."/>
            <person name="Albersmeier A."/>
            <person name="Kalinowski J."/>
            <person name="Ruckert C."/>
        </authorList>
    </citation>
    <scope>NUCLEOTIDE SEQUENCE [LARGE SCALE GENOMIC DNA]</scope>
    <source>
        <strain evidence="1 2">CGMCC 1.15358</strain>
    </source>
</reference>
<accession>A0A917DJI8</accession>
<comment type="caution">
    <text evidence="1">The sequence shown here is derived from an EMBL/GenBank/DDBJ whole genome shotgun (WGS) entry which is preliminary data.</text>
</comment>